<proteinExistence type="predicted"/>
<evidence type="ECO:0000313" key="1">
    <source>
        <dbReference type="EMBL" id="KAL3107215.1"/>
    </source>
</evidence>
<protein>
    <submittedName>
        <fullName evidence="1">Uncharacterized protein</fullName>
    </submittedName>
</protein>
<evidence type="ECO:0000313" key="2">
    <source>
        <dbReference type="Proteomes" id="UP001620626"/>
    </source>
</evidence>
<sequence length="124" mass="13067">MRRGPPAMPTVSTSACGYAGGAWAIFGQMPAHSNVATPSLSAHPAHALLAAHGTAGFSGAAALFATVSTAPYCQPTSLLQRYNRERITELSTFPCCPPPLTIRPLFLPLSSFIHSLHQPHAFGR</sequence>
<organism evidence="1 2">
    <name type="scientific">Heterodera trifolii</name>
    <dbReference type="NCBI Taxonomy" id="157864"/>
    <lineage>
        <taxon>Eukaryota</taxon>
        <taxon>Metazoa</taxon>
        <taxon>Ecdysozoa</taxon>
        <taxon>Nematoda</taxon>
        <taxon>Chromadorea</taxon>
        <taxon>Rhabditida</taxon>
        <taxon>Tylenchina</taxon>
        <taxon>Tylenchomorpha</taxon>
        <taxon>Tylenchoidea</taxon>
        <taxon>Heteroderidae</taxon>
        <taxon>Heteroderinae</taxon>
        <taxon>Heterodera</taxon>
    </lineage>
</organism>
<keyword evidence="2" id="KW-1185">Reference proteome</keyword>
<name>A0ABD2KX75_9BILA</name>
<gene>
    <name evidence="1" type="ORF">niasHT_011934</name>
</gene>
<comment type="caution">
    <text evidence="1">The sequence shown here is derived from an EMBL/GenBank/DDBJ whole genome shotgun (WGS) entry which is preliminary data.</text>
</comment>
<accession>A0ABD2KX75</accession>
<dbReference type="Proteomes" id="UP001620626">
    <property type="component" value="Unassembled WGS sequence"/>
</dbReference>
<dbReference type="AlphaFoldDB" id="A0ABD2KX75"/>
<dbReference type="PROSITE" id="PS51257">
    <property type="entry name" value="PROKAR_LIPOPROTEIN"/>
    <property type="match status" value="1"/>
</dbReference>
<dbReference type="EMBL" id="JBICBT010000625">
    <property type="protein sequence ID" value="KAL3107215.1"/>
    <property type="molecule type" value="Genomic_DNA"/>
</dbReference>
<reference evidence="1 2" key="1">
    <citation type="submission" date="2024-10" db="EMBL/GenBank/DDBJ databases">
        <authorList>
            <person name="Kim D."/>
        </authorList>
    </citation>
    <scope>NUCLEOTIDE SEQUENCE [LARGE SCALE GENOMIC DNA]</scope>
    <source>
        <strain evidence="1">BH-2024</strain>
    </source>
</reference>